<evidence type="ECO:0000313" key="1">
    <source>
        <dbReference type="EMBL" id="PZX44263.1"/>
    </source>
</evidence>
<organism evidence="1 2">
    <name type="scientific">Nonlabens dokdonensis</name>
    <dbReference type="NCBI Taxonomy" id="328515"/>
    <lineage>
        <taxon>Bacteria</taxon>
        <taxon>Pseudomonadati</taxon>
        <taxon>Bacteroidota</taxon>
        <taxon>Flavobacteriia</taxon>
        <taxon>Flavobacteriales</taxon>
        <taxon>Flavobacteriaceae</taxon>
        <taxon>Nonlabens</taxon>
    </lineage>
</organism>
<keyword evidence="2" id="KW-1185">Reference proteome</keyword>
<proteinExistence type="predicted"/>
<dbReference type="Proteomes" id="UP000248584">
    <property type="component" value="Unassembled WGS sequence"/>
</dbReference>
<dbReference type="EMBL" id="QKZR01000001">
    <property type="protein sequence ID" value="PZX44263.1"/>
    <property type="molecule type" value="Genomic_DNA"/>
</dbReference>
<name>A0ABX5Q323_9FLAO</name>
<evidence type="ECO:0000313" key="2">
    <source>
        <dbReference type="Proteomes" id="UP000248584"/>
    </source>
</evidence>
<reference evidence="1 2" key="1">
    <citation type="submission" date="2018-06" db="EMBL/GenBank/DDBJ databases">
        <title>Genomic Encyclopedia of Archaeal and Bacterial Type Strains, Phase II (KMG-II): from individual species to whole genera.</title>
        <authorList>
            <person name="Goeker M."/>
        </authorList>
    </citation>
    <scope>NUCLEOTIDE SEQUENCE [LARGE SCALE GENOMIC DNA]</scope>
    <source>
        <strain evidence="1 2">DSM 17205</strain>
    </source>
</reference>
<protein>
    <submittedName>
        <fullName evidence="1">Uncharacterized protein</fullName>
    </submittedName>
</protein>
<gene>
    <name evidence="1" type="ORF">LX97_01274</name>
</gene>
<accession>A0ABX5Q323</accession>
<comment type="caution">
    <text evidence="1">The sequence shown here is derived from an EMBL/GenBank/DDBJ whole genome shotgun (WGS) entry which is preliminary data.</text>
</comment>
<sequence length="65" mass="7524">MINGNNSYLFSLLTITNYSCFKQISHFKLVKDACQRLRFRKSVQQKKGEPISGLPNIENNLYIIS</sequence>